<comment type="caution">
    <text evidence="4">The sequence shown here is derived from an EMBL/GenBank/DDBJ whole genome shotgun (WGS) entry which is preliminary data.</text>
</comment>
<sequence>MSSKRFAIGIDLGTTHCALSFVDNEHSEGEEILQGLLPIPQLTAPGTVEHRPLLPSFLYLPHPDEFDPTDLDLPWAKQTDRFAGELARNLGASTPLRLVFSAKSWLCHPDVDRRAPILPAGAPNGIPQVSPLEASAFFLGHLRDAWNRLYPSDPLTEQEVTVTVPASFDPAARELTAEAARRVGITDLVLLEEPQAALYAWVNASRGDWRNQVRLGDVILVVDVGGGTTDMSLIAVTERDGVLELTRIAVGDHILLGGDNMDLALAHLVKGKLDAVGVELDRWQLLALTHGCRQAKERLLGEVELSRVPVVVPSRGTQLVGGSIRTELTRDEVMTVLMTGFFPEVPITARPADRVRTALTKLGLPFAHDPGITRHLAAFLSRQSGATADLADFVEPAADADFLHPTAVLFNGGVFKSPVLRERVIAVINGWLMADGAPPARQLETQDLDLSVAQGAAFYAHVRRRGGVRIRGGTARSYYVGIESAGPAVPGLEPPLQLLCLVPFGLEEGSEPVVAPQEFGLIVGEPVRFRFFGSSVRRDDQVGLLIEDWPAHEIEELEEIQTTLPTGSRRRGDIVAVNLQAAVTEVGTLELVALSRQGSERWKVEFNTRGAD</sequence>
<dbReference type="PANTHER" id="PTHR42749">
    <property type="entry name" value="CELL SHAPE-DETERMINING PROTEIN MREB"/>
    <property type="match status" value="1"/>
</dbReference>
<dbReference type="EMBL" id="JBDKXB010000008">
    <property type="protein sequence ID" value="MEY6432389.1"/>
    <property type="molecule type" value="Genomic_DNA"/>
</dbReference>
<organism evidence="4 5">
    <name type="scientific">Thioalkalicoccus limnaeus</name>
    <dbReference type="NCBI Taxonomy" id="120681"/>
    <lineage>
        <taxon>Bacteria</taxon>
        <taxon>Pseudomonadati</taxon>
        <taxon>Pseudomonadota</taxon>
        <taxon>Gammaproteobacteria</taxon>
        <taxon>Chromatiales</taxon>
        <taxon>Chromatiaceae</taxon>
        <taxon>Thioalkalicoccus</taxon>
    </lineage>
</organism>
<dbReference type="Proteomes" id="UP001564408">
    <property type="component" value="Unassembled WGS sequence"/>
</dbReference>
<dbReference type="Gene3D" id="3.30.420.40">
    <property type="match status" value="2"/>
</dbReference>
<accession>A0ABV4BCZ5</accession>
<protein>
    <submittedName>
        <fullName evidence="4">Hsp70 family protein</fullName>
    </submittedName>
</protein>
<dbReference type="SUPFAM" id="SSF53067">
    <property type="entry name" value="Actin-like ATPase domain"/>
    <property type="match status" value="2"/>
</dbReference>
<reference evidence="4 5" key="1">
    <citation type="submission" date="2024-05" db="EMBL/GenBank/DDBJ databases">
        <title>Genome Sequence and Characterization of the New Strain Purple Sulfur Bacterium of Genus Thioalkalicoccus.</title>
        <authorList>
            <person name="Bryantseva I.A."/>
            <person name="Kyndt J.A."/>
            <person name="Imhoff J.F."/>
        </authorList>
    </citation>
    <scope>NUCLEOTIDE SEQUENCE [LARGE SCALE GENOMIC DNA]</scope>
    <source>
        <strain evidence="4 5">Um2</strain>
    </source>
</reference>
<dbReference type="RefSeq" id="WP_369666777.1">
    <property type="nucleotide sequence ID" value="NZ_JBDKXB010000008.1"/>
</dbReference>
<comment type="similarity">
    <text evidence="1">Belongs to the heat shock protein 70 family.</text>
</comment>
<evidence type="ECO:0000256" key="2">
    <source>
        <dbReference type="ARBA" id="ARBA00022741"/>
    </source>
</evidence>
<dbReference type="CDD" id="cd10170">
    <property type="entry name" value="ASKHA_NBD_HSP70"/>
    <property type="match status" value="1"/>
</dbReference>
<dbReference type="InterPro" id="IPR043129">
    <property type="entry name" value="ATPase_NBD"/>
</dbReference>
<proteinExistence type="inferred from homology"/>
<dbReference type="InterPro" id="IPR018181">
    <property type="entry name" value="Heat_shock_70_CS"/>
</dbReference>
<evidence type="ECO:0000313" key="5">
    <source>
        <dbReference type="Proteomes" id="UP001564408"/>
    </source>
</evidence>
<evidence type="ECO:0000256" key="3">
    <source>
        <dbReference type="ARBA" id="ARBA00022840"/>
    </source>
</evidence>
<keyword evidence="3" id="KW-0067">ATP-binding</keyword>
<dbReference type="InterPro" id="IPR013126">
    <property type="entry name" value="Hsp_70_fam"/>
</dbReference>
<keyword evidence="2" id="KW-0547">Nucleotide-binding</keyword>
<keyword evidence="5" id="KW-1185">Reference proteome</keyword>
<gene>
    <name evidence="4" type="ORF">ABC977_08225</name>
</gene>
<evidence type="ECO:0000256" key="1">
    <source>
        <dbReference type="ARBA" id="ARBA00007381"/>
    </source>
</evidence>
<dbReference type="Pfam" id="PF00012">
    <property type="entry name" value="HSP70"/>
    <property type="match status" value="1"/>
</dbReference>
<evidence type="ECO:0000313" key="4">
    <source>
        <dbReference type="EMBL" id="MEY6432389.1"/>
    </source>
</evidence>
<name>A0ABV4BCZ5_9GAMM</name>
<dbReference type="PANTHER" id="PTHR42749:SF1">
    <property type="entry name" value="CELL SHAPE-DETERMINING PROTEIN MREB"/>
    <property type="match status" value="1"/>
</dbReference>
<dbReference type="PROSITE" id="PS00329">
    <property type="entry name" value="HSP70_2"/>
    <property type="match status" value="1"/>
</dbReference>
<dbReference type="PRINTS" id="PR00301">
    <property type="entry name" value="HEATSHOCK70"/>
</dbReference>
<dbReference type="PROSITE" id="PS00297">
    <property type="entry name" value="HSP70_1"/>
    <property type="match status" value="1"/>
</dbReference>